<evidence type="ECO:0000313" key="1">
    <source>
        <dbReference type="EMBL" id="GAG48519.1"/>
    </source>
</evidence>
<dbReference type="EMBL" id="BARS01055737">
    <property type="protein sequence ID" value="GAG48519.1"/>
    <property type="molecule type" value="Genomic_DNA"/>
</dbReference>
<proteinExistence type="predicted"/>
<gene>
    <name evidence="1" type="ORF">S01H1_82238</name>
</gene>
<reference evidence="1" key="1">
    <citation type="journal article" date="2014" name="Front. Microbiol.">
        <title>High frequency of phylogenetically diverse reductive dehalogenase-homologous genes in deep subseafloor sedimentary metagenomes.</title>
        <authorList>
            <person name="Kawai M."/>
            <person name="Futagami T."/>
            <person name="Toyoda A."/>
            <person name="Takaki Y."/>
            <person name="Nishi S."/>
            <person name="Hori S."/>
            <person name="Arai W."/>
            <person name="Tsubouchi T."/>
            <person name="Morono Y."/>
            <person name="Uchiyama I."/>
            <person name="Ito T."/>
            <person name="Fujiyama A."/>
            <person name="Inagaki F."/>
            <person name="Takami H."/>
        </authorList>
    </citation>
    <scope>NUCLEOTIDE SEQUENCE</scope>
    <source>
        <strain evidence="1">Expedition CK06-06</strain>
    </source>
</reference>
<dbReference type="AlphaFoldDB" id="X0XYP3"/>
<name>X0XYP3_9ZZZZ</name>
<protein>
    <submittedName>
        <fullName evidence="1">Uncharacterized protein</fullName>
    </submittedName>
</protein>
<sequence length="78" mass="8774">MKYKIVKSSELTTCWSPLRVTGDCHKCLRVIAESKKGFKGGGCKLPEAKEARRILARERIGRAKDELVKAEKILEDLS</sequence>
<comment type="caution">
    <text evidence="1">The sequence shown here is derived from an EMBL/GenBank/DDBJ whole genome shotgun (WGS) entry which is preliminary data.</text>
</comment>
<organism evidence="1">
    <name type="scientific">marine sediment metagenome</name>
    <dbReference type="NCBI Taxonomy" id="412755"/>
    <lineage>
        <taxon>unclassified sequences</taxon>
        <taxon>metagenomes</taxon>
        <taxon>ecological metagenomes</taxon>
    </lineage>
</organism>
<accession>X0XYP3</accession>